<dbReference type="SMART" id="SM00829">
    <property type="entry name" value="PKS_ER"/>
    <property type="match status" value="1"/>
</dbReference>
<dbReference type="Gene3D" id="3.40.50.720">
    <property type="entry name" value="NAD(P)-binding Rossmann-like Domain"/>
    <property type="match status" value="1"/>
</dbReference>
<organism evidence="2 3">
    <name type="scientific">Blastomyces percursus</name>
    <dbReference type="NCBI Taxonomy" id="1658174"/>
    <lineage>
        <taxon>Eukaryota</taxon>
        <taxon>Fungi</taxon>
        <taxon>Dikarya</taxon>
        <taxon>Ascomycota</taxon>
        <taxon>Pezizomycotina</taxon>
        <taxon>Eurotiomycetes</taxon>
        <taxon>Eurotiomycetidae</taxon>
        <taxon>Onygenales</taxon>
        <taxon>Ajellomycetaceae</taxon>
        <taxon>Blastomyces</taxon>
    </lineage>
</organism>
<dbReference type="GO" id="GO:0005739">
    <property type="term" value="C:mitochondrion"/>
    <property type="evidence" value="ECO:0007669"/>
    <property type="project" value="TreeGrafter"/>
</dbReference>
<dbReference type="VEuPathDB" id="FungiDB:ACJ73_07185"/>
<dbReference type="InterPro" id="IPR002364">
    <property type="entry name" value="Quin_OxRdtase/zeta-crystal_CS"/>
</dbReference>
<dbReference type="InterPro" id="IPR011032">
    <property type="entry name" value="GroES-like_sf"/>
</dbReference>
<dbReference type="PANTHER" id="PTHR43677:SF4">
    <property type="entry name" value="QUINONE OXIDOREDUCTASE-LIKE PROTEIN 2"/>
    <property type="match status" value="1"/>
</dbReference>
<dbReference type="GO" id="GO:0016491">
    <property type="term" value="F:oxidoreductase activity"/>
    <property type="evidence" value="ECO:0007669"/>
    <property type="project" value="InterPro"/>
</dbReference>
<dbReference type="AlphaFoldDB" id="A0A1J9QMQ2"/>
<dbReference type="Gene3D" id="3.90.180.10">
    <property type="entry name" value="Medium-chain alcohol dehydrogenases, catalytic domain"/>
    <property type="match status" value="1"/>
</dbReference>
<feature type="domain" description="Enoyl reductase (ER)" evidence="1">
    <location>
        <begin position="675"/>
        <end position="995"/>
    </location>
</feature>
<evidence type="ECO:0000259" key="1">
    <source>
        <dbReference type="SMART" id="SM00829"/>
    </source>
</evidence>
<dbReference type="Proteomes" id="UP000242791">
    <property type="component" value="Unassembled WGS sequence"/>
</dbReference>
<proteinExistence type="predicted"/>
<dbReference type="InterPro" id="IPR036291">
    <property type="entry name" value="NAD(P)-bd_dom_sf"/>
</dbReference>
<dbReference type="Pfam" id="PF08240">
    <property type="entry name" value="ADH_N"/>
    <property type="match status" value="1"/>
</dbReference>
<dbReference type="PANTHER" id="PTHR43677">
    <property type="entry name" value="SHORT-CHAIN DEHYDROGENASE/REDUCTASE"/>
    <property type="match status" value="1"/>
</dbReference>
<gene>
    <name evidence="2" type="ORF">ACJ73_07185</name>
</gene>
<evidence type="ECO:0000313" key="2">
    <source>
        <dbReference type="EMBL" id="OJD21475.1"/>
    </source>
</evidence>
<name>A0A1J9QMQ2_9EURO</name>
<dbReference type="SUPFAM" id="SSF50129">
    <property type="entry name" value="GroES-like"/>
    <property type="match status" value="1"/>
</dbReference>
<accession>A0A1J9QMQ2</accession>
<dbReference type="OrthoDB" id="2157530at2759"/>
<comment type="caution">
    <text evidence="2">The sequence shown here is derived from an EMBL/GenBank/DDBJ whole genome shotgun (WGS) entry which is preliminary data.</text>
</comment>
<dbReference type="STRING" id="1658174.A0A1J9QMQ2"/>
<dbReference type="Pfam" id="PF06985">
    <property type="entry name" value="HET"/>
    <property type="match status" value="1"/>
</dbReference>
<dbReference type="InterPro" id="IPR013149">
    <property type="entry name" value="ADH-like_C"/>
</dbReference>
<reference evidence="2 3" key="1">
    <citation type="submission" date="2015-08" db="EMBL/GenBank/DDBJ databases">
        <title>Emmonsia species relationships and genome sequence.</title>
        <authorList>
            <person name="Cuomo C.A."/>
            <person name="Schwartz I.S."/>
            <person name="Kenyon C."/>
            <person name="De Hoog G.S."/>
            <person name="Govender N.P."/>
            <person name="Botha A."/>
            <person name="Moreno L."/>
            <person name="De Vries M."/>
            <person name="Munoz J.F."/>
            <person name="Stielow J.B."/>
        </authorList>
    </citation>
    <scope>NUCLEOTIDE SEQUENCE [LARGE SCALE GENOMIC DNA]</scope>
    <source>
        <strain evidence="2 3">EI222</strain>
    </source>
</reference>
<dbReference type="PROSITE" id="PS01162">
    <property type="entry name" value="QOR_ZETA_CRYSTAL"/>
    <property type="match status" value="1"/>
</dbReference>
<dbReference type="Pfam" id="PF26639">
    <property type="entry name" value="Het-6_barrel"/>
    <property type="match status" value="1"/>
</dbReference>
<dbReference type="InterPro" id="IPR013154">
    <property type="entry name" value="ADH-like_N"/>
</dbReference>
<dbReference type="GO" id="GO:0008270">
    <property type="term" value="F:zinc ion binding"/>
    <property type="evidence" value="ECO:0007669"/>
    <property type="project" value="InterPro"/>
</dbReference>
<dbReference type="SUPFAM" id="SSF51735">
    <property type="entry name" value="NAD(P)-binding Rossmann-fold domains"/>
    <property type="match status" value="1"/>
</dbReference>
<dbReference type="EMBL" id="LGTZ01001399">
    <property type="protein sequence ID" value="OJD21475.1"/>
    <property type="molecule type" value="Genomic_DNA"/>
</dbReference>
<dbReference type="InterPro" id="IPR010730">
    <property type="entry name" value="HET"/>
</dbReference>
<keyword evidence="3" id="KW-1185">Reference proteome</keyword>
<dbReference type="InterPro" id="IPR020843">
    <property type="entry name" value="ER"/>
</dbReference>
<sequence length="1007" mass="111638">MESYSQYIYQPLPPIAPVGKTPPFTRLLLLSSGQQNEPLCGSLIIHALDPDFAPILPYEALSYVWGTETEQTSIYIDGRPIAIKPNLDAALRNLRLPTRARRLWVDALCIDQSNIEERSRQVRYMRFMFKHATRVVVWLGSWTPGVEMAFELAERLAVIREHCGTDKVTLQKAVVELAIGAPEAFHHLDQLFDRPYFIRNWCIQEVVASKWAIAKCEGLETNFFDIIATAPYMSLKRDQILLGMPFEFWNMIFMLRQPSSGLPGGAVEGSLGSLTLLLATTRDFKVTDPRDKVFSILGISDEGLEPATAFTQTMSSSDHNSALMLYRRFAIGVSKRINSLGPDVDVLRPKALRPDYNKNLLEVYRDLTRFLIRKSPRVLNVLAHVQHTEDPPQSDFPSWVPKWYQPRQCGILYVGCFLAGFCDGHFRYFAEAEDMPLSKEPLRPNSLQLRGFHVDRVKSVSDVLEYSLTGPFPFQDLWGQVFSFPIDQGEMPLYYDKTPLVMAFCATLLAGPLGASMGDLELLTGDTKGLTKERFMRQGEADAAVYLLSKIFTADNVSIKYGPQGQNLLDHLCSLATIDVGEGGADAERFERGARSICFHRRFYVTDKGYLGIGPQVMRPGDEVCVLFGGRVPFILRRMPDHHLLIGDTYIHEHAVMWGKVTEGIKRRGRTDIPGPLDLTVTTFPTPSPSPDKYLIKIHSAGTNFFDLLQIQGKYQHQPPLPWISGMEFGGTILSTPTAARSPKFKVGDRVFGATQGAYATHILALEAALRPVPEGWSFEDAAGLFVTAPTSYGGLVTRANVQPGDWVLVHAAAGGVGLAAVQIAKAKGATVIATAGSERKRQIAMSFGADYTIDYKDPKWTDVVKKLCAEKRTGNGKAGVDIVYDPVGMIDQSLKCVAWNARLLVIGFAAGTIEKVALNRVLLKNVSIVGLHWGQYASFEKETVGVVWDGIFELIRQGKFRGTSFTDQSFVGLESVPKALQALGGRETWGKVVVKIPDDDGASSKL</sequence>
<dbReference type="InterPro" id="IPR051397">
    <property type="entry name" value="Zn-ADH-like_protein"/>
</dbReference>
<dbReference type="CDD" id="cd08241">
    <property type="entry name" value="QOR1"/>
    <property type="match status" value="1"/>
</dbReference>
<evidence type="ECO:0000313" key="3">
    <source>
        <dbReference type="Proteomes" id="UP000242791"/>
    </source>
</evidence>
<protein>
    <recommendedName>
        <fullName evidence="1">Enoyl reductase (ER) domain-containing protein</fullName>
    </recommendedName>
</protein>
<dbReference type="Pfam" id="PF00107">
    <property type="entry name" value="ADH_zinc_N"/>
    <property type="match status" value="1"/>
</dbReference>